<keyword evidence="11" id="KW-1185">Reference proteome</keyword>
<dbReference type="GO" id="GO:0006284">
    <property type="term" value="P:base-excision repair"/>
    <property type="evidence" value="ECO:0007669"/>
    <property type="project" value="TreeGrafter"/>
</dbReference>
<dbReference type="GO" id="GO:0005634">
    <property type="term" value="C:nucleus"/>
    <property type="evidence" value="ECO:0007669"/>
    <property type="project" value="TreeGrafter"/>
</dbReference>
<keyword evidence="6" id="KW-0464">Manganese</keyword>
<dbReference type="OrthoDB" id="498125at2759"/>
<evidence type="ECO:0000256" key="6">
    <source>
        <dbReference type="PIRSR" id="PIRSR604808-2"/>
    </source>
</evidence>
<name>A0A0D1XQX4_9PEZI</name>
<dbReference type="EMBL" id="KN847539">
    <property type="protein sequence ID" value="KIW05056.1"/>
    <property type="molecule type" value="Genomic_DNA"/>
</dbReference>
<dbReference type="GO" id="GO:0003906">
    <property type="term" value="F:DNA-(apurinic or apyrimidinic site) endonuclease activity"/>
    <property type="evidence" value="ECO:0007669"/>
    <property type="project" value="TreeGrafter"/>
</dbReference>
<dbReference type="InterPro" id="IPR036691">
    <property type="entry name" value="Endo/exonu/phosph_ase_sf"/>
</dbReference>
<dbReference type="InterPro" id="IPR004808">
    <property type="entry name" value="AP_endonuc_1"/>
</dbReference>
<feature type="binding site" evidence="6">
    <location>
        <position position="359"/>
    </location>
    <ligand>
        <name>Mg(2+)</name>
        <dbReference type="ChEBI" id="CHEBI:18420"/>
        <label>1</label>
    </ligand>
</feature>
<feature type="active site" evidence="5">
    <location>
        <position position="200"/>
    </location>
</feature>
<dbReference type="GO" id="GO:0046872">
    <property type="term" value="F:metal ion binding"/>
    <property type="evidence" value="ECO:0007669"/>
    <property type="project" value="UniProtKB-KW"/>
</dbReference>
<evidence type="ECO:0000259" key="9">
    <source>
        <dbReference type="Pfam" id="PF03372"/>
    </source>
</evidence>
<dbReference type="AlphaFoldDB" id="A0A0D1XQX4"/>
<feature type="active site" description="Proton donor/acceptor" evidence="5">
    <location>
        <position position="251"/>
    </location>
</feature>
<reference evidence="10 11" key="1">
    <citation type="submission" date="2015-01" db="EMBL/GenBank/DDBJ databases">
        <title>The Genome Sequence of Ochroconis gallopava CBS43764.</title>
        <authorList>
            <consortium name="The Broad Institute Genomics Platform"/>
            <person name="Cuomo C."/>
            <person name="de Hoog S."/>
            <person name="Gorbushina A."/>
            <person name="Stielow B."/>
            <person name="Teixiera M."/>
            <person name="Abouelleil A."/>
            <person name="Chapman S.B."/>
            <person name="Priest M."/>
            <person name="Young S.K."/>
            <person name="Wortman J."/>
            <person name="Nusbaum C."/>
            <person name="Birren B."/>
        </authorList>
    </citation>
    <scope>NUCLEOTIDE SEQUENCE [LARGE SCALE GENOMIC DNA]</scope>
    <source>
        <strain evidence="10 11">CBS 43764</strain>
    </source>
</reference>
<dbReference type="PANTHER" id="PTHR22748">
    <property type="entry name" value="AP ENDONUCLEASE"/>
    <property type="match status" value="1"/>
</dbReference>
<proteinExistence type="inferred from homology"/>
<feature type="active site" description="Proton acceptor" evidence="5">
    <location>
        <position position="359"/>
    </location>
</feature>
<keyword evidence="3" id="KW-0378">Hydrolase</keyword>
<dbReference type="RefSeq" id="XP_016214925.1">
    <property type="nucleotide sequence ID" value="XM_016357521.1"/>
</dbReference>
<dbReference type="STRING" id="253628.A0A0D1XQX4"/>
<evidence type="ECO:0000256" key="5">
    <source>
        <dbReference type="PIRSR" id="PIRSR604808-1"/>
    </source>
</evidence>
<keyword evidence="2 6" id="KW-0479">Metal-binding</keyword>
<dbReference type="SUPFAM" id="SSF56219">
    <property type="entry name" value="DNase I-like"/>
    <property type="match status" value="1"/>
</dbReference>
<dbReference type="GO" id="GO:0008081">
    <property type="term" value="F:phosphoric diester hydrolase activity"/>
    <property type="evidence" value="ECO:0007669"/>
    <property type="project" value="TreeGrafter"/>
</dbReference>
<feature type="domain" description="Endonuclease/exonuclease/phosphatase" evidence="9">
    <location>
        <begin position="45"/>
        <end position="335"/>
    </location>
</feature>
<evidence type="ECO:0000256" key="4">
    <source>
        <dbReference type="ARBA" id="ARBA00022842"/>
    </source>
</evidence>
<feature type="binding site" evidence="6">
    <location>
        <position position="358"/>
    </location>
    <ligand>
        <name>Mg(2+)</name>
        <dbReference type="ChEBI" id="CHEBI:18420"/>
        <label>1</label>
    </ligand>
</feature>
<keyword evidence="4 6" id="KW-0460">Magnesium</keyword>
<feature type="binding site" evidence="6">
    <location>
        <position position="99"/>
    </location>
    <ligand>
        <name>Mg(2+)</name>
        <dbReference type="ChEBI" id="CHEBI:18420"/>
        <label>1</label>
    </ligand>
</feature>
<evidence type="ECO:0000256" key="3">
    <source>
        <dbReference type="ARBA" id="ARBA00022801"/>
    </source>
</evidence>
<feature type="binding site" evidence="6">
    <location>
        <position position="251"/>
    </location>
    <ligand>
        <name>Mg(2+)</name>
        <dbReference type="ChEBI" id="CHEBI:18420"/>
        <label>1</label>
    </ligand>
</feature>
<comment type="cofactor">
    <cofactor evidence="6">
        <name>Mg(2+)</name>
        <dbReference type="ChEBI" id="CHEBI:18420"/>
    </cofactor>
    <cofactor evidence="6">
        <name>Mn(2+)</name>
        <dbReference type="ChEBI" id="CHEBI:29035"/>
    </cofactor>
    <text evidence="6">Probably binds two magnesium or manganese ions per subunit.</text>
</comment>
<dbReference type="Proteomes" id="UP000053259">
    <property type="component" value="Unassembled WGS sequence"/>
</dbReference>
<feature type="binding site" evidence="6">
    <location>
        <position position="47"/>
    </location>
    <ligand>
        <name>Mg(2+)</name>
        <dbReference type="ChEBI" id="CHEBI:18420"/>
        <label>1</label>
    </ligand>
</feature>
<feature type="region of interest" description="Disordered" evidence="8">
    <location>
        <begin position="1"/>
        <end position="31"/>
    </location>
</feature>
<accession>A0A0D1XQX4</accession>
<evidence type="ECO:0000313" key="10">
    <source>
        <dbReference type="EMBL" id="KIW05056.1"/>
    </source>
</evidence>
<sequence length="379" mass="42970">MDADISPPPSKRRRLMRDSETSETAPNEITERRESANAQYIWVYSWNINGIKPFLQSPLTAYFKSSANKKLKPTSEASPASIREFLRRHQWPQILCLQEIKIGPSDDQVLRALKRAVNIGCGSNEPTYEVFANLPRDPFNAQGPGSKRRIYGVACVVRSDFHGKYVSRVRTVDWDAEGRFAVIEIHDPTTDAKLSIWNVYAVNGTSSEYRDPRTGEVAGTRHDRKLAVHKLMMEECLKLEREGWSILIIGDLNVAPSRIDGHPNLREFPRQHVINREDFNTRFLEPGNVGGFRGIDVWRALRGTERKYTYYPRSIPWGSSCDRVDLAIASRNLMSVHNNWKIVGCEIWNTKQERGSSDHCPISVTIKTVKGADSSEGAA</sequence>
<evidence type="ECO:0000256" key="1">
    <source>
        <dbReference type="ARBA" id="ARBA00007092"/>
    </source>
</evidence>
<feature type="site" description="Transition state stabilizer" evidence="7">
    <location>
        <position position="253"/>
    </location>
</feature>
<dbReference type="GO" id="GO:0008311">
    <property type="term" value="F:double-stranded DNA 3'-5' DNA exonuclease activity"/>
    <property type="evidence" value="ECO:0007669"/>
    <property type="project" value="TreeGrafter"/>
</dbReference>
<dbReference type="InterPro" id="IPR005135">
    <property type="entry name" value="Endo/exonuclease/phosphatase"/>
</dbReference>
<dbReference type="VEuPathDB" id="FungiDB:PV09_04211"/>
<evidence type="ECO:0000256" key="2">
    <source>
        <dbReference type="ARBA" id="ARBA00022723"/>
    </source>
</evidence>
<comment type="similarity">
    <text evidence="1">Belongs to the DNA repair enzymes AP/ExoA family.</text>
</comment>
<feature type="site" description="Important for catalytic activity" evidence="7">
    <location>
        <position position="325"/>
    </location>
</feature>
<evidence type="ECO:0000256" key="7">
    <source>
        <dbReference type="PIRSR" id="PIRSR604808-3"/>
    </source>
</evidence>
<dbReference type="InParanoid" id="A0A0D1XQX4"/>
<organism evidence="10 11">
    <name type="scientific">Verruconis gallopava</name>
    <dbReference type="NCBI Taxonomy" id="253628"/>
    <lineage>
        <taxon>Eukaryota</taxon>
        <taxon>Fungi</taxon>
        <taxon>Dikarya</taxon>
        <taxon>Ascomycota</taxon>
        <taxon>Pezizomycotina</taxon>
        <taxon>Dothideomycetes</taxon>
        <taxon>Pleosporomycetidae</taxon>
        <taxon>Venturiales</taxon>
        <taxon>Sympoventuriaceae</taxon>
        <taxon>Verruconis</taxon>
    </lineage>
</organism>
<protein>
    <recommendedName>
        <fullName evidence="9">Endonuclease/exonuclease/phosphatase domain-containing protein</fullName>
    </recommendedName>
</protein>
<dbReference type="PANTHER" id="PTHR22748:SF14">
    <property type="entry name" value="ENDONUCLEASE_EXONUCLEASE_PHOSPHATASE DOMAIN-CONTAINING PROTEIN"/>
    <property type="match status" value="1"/>
</dbReference>
<dbReference type="Gene3D" id="3.60.10.10">
    <property type="entry name" value="Endonuclease/exonuclease/phosphatase"/>
    <property type="match status" value="1"/>
</dbReference>
<gene>
    <name evidence="10" type="ORF">PV09_04211</name>
</gene>
<dbReference type="HOGENOM" id="CLU_060600_0_0_1"/>
<dbReference type="GeneID" id="27312184"/>
<dbReference type="PROSITE" id="PS51435">
    <property type="entry name" value="AP_NUCLEASE_F1_4"/>
    <property type="match status" value="1"/>
</dbReference>
<evidence type="ECO:0000256" key="8">
    <source>
        <dbReference type="SAM" id="MobiDB-lite"/>
    </source>
</evidence>
<feature type="binding site" evidence="6">
    <location>
        <position position="253"/>
    </location>
    <ligand>
        <name>Mg(2+)</name>
        <dbReference type="ChEBI" id="CHEBI:18420"/>
        <label>1</label>
    </ligand>
</feature>
<feature type="site" description="Interaction with DNA substrate" evidence="7">
    <location>
        <position position="359"/>
    </location>
</feature>
<evidence type="ECO:0000313" key="11">
    <source>
        <dbReference type="Proteomes" id="UP000053259"/>
    </source>
</evidence>
<dbReference type="Pfam" id="PF03372">
    <property type="entry name" value="Exo_endo_phos"/>
    <property type="match status" value="1"/>
</dbReference>